<keyword evidence="3" id="KW-1185">Reference proteome</keyword>
<sequence>MRKRVENIEKNMPDTYTPNVSVDRGESSSSVTATSVAWKDGDWPSAKSVNQERLISVSPSDHEVPFLRLTAGGKALPRTIFTISGPPASSCPRLLARRHCERIDFLCSQCGSSNDDDDDNDDDNNDEDQDAVAVAAMVAAAISRRRALTYGHEFTSFVRLSTLFYIFSCKRTEHS</sequence>
<feature type="region of interest" description="Disordered" evidence="1">
    <location>
        <begin position="1"/>
        <end position="35"/>
    </location>
</feature>
<feature type="compositionally biased region" description="Basic and acidic residues" evidence="1">
    <location>
        <begin position="1"/>
        <end position="12"/>
    </location>
</feature>
<name>A0A834KPH5_VESGE</name>
<proteinExistence type="predicted"/>
<gene>
    <name evidence="2" type="ORF">HZH68_004743</name>
</gene>
<evidence type="ECO:0000256" key="1">
    <source>
        <dbReference type="SAM" id="MobiDB-lite"/>
    </source>
</evidence>
<evidence type="ECO:0000313" key="2">
    <source>
        <dbReference type="EMBL" id="KAF7410362.1"/>
    </source>
</evidence>
<dbReference type="AlphaFoldDB" id="A0A834KPH5"/>
<evidence type="ECO:0000313" key="3">
    <source>
        <dbReference type="Proteomes" id="UP000617340"/>
    </source>
</evidence>
<dbReference type="EMBL" id="JACSDZ010000003">
    <property type="protein sequence ID" value="KAF7410362.1"/>
    <property type="molecule type" value="Genomic_DNA"/>
</dbReference>
<organism evidence="2 3">
    <name type="scientific">Vespula germanica</name>
    <name type="common">German yellow jacket</name>
    <name type="synonym">Paravespula germanica</name>
    <dbReference type="NCBI Taxonomy" id="30212"/>
    <lineage>
        <taxon>Eukaryota</taxon>
        <taxon>Metazoa</taxon>
        <taxon>Ecdysozoa</taxon>
        <taxon>Arthropoda</taxon>
        <taxon>Hexapoda</taxon>
        <taxon>Insecta</taxon>
        <taxon>Pterygota</taxon>
        <taxon>Neoptera</taxon>
        <taxon>Endopterygota</taxon>
        <taxon>Hymenoptera</taxon>
        <taxon>Apocrita</taxon>
        <taxon>Aculeata</taxon>
        <taxon>Vespoidea</taxon>
        <taxon>Vespidae</taxon>
        <taxon>Vespinae</taxon>
        <taxon>Vespula</taxon>
    </lineage>
</organism>
<comment type="caution">
    <text evidence="2">The sequence shown here is derived from an EMBL/GenBank/DDBJ whole genome shotgun (WGS) entry which is preliminary data.</text>
</comment>
<dbReference type="Proteomes" id="UP000617340">
    <property type="component" value="Unassembled WGS sequence"/>
</dbReference>
<accession>A0A834KPH5</accession>
<reference evidence="2" key="1">
    <citation type="journal article" date="2020" name="G3 (Bethesda)">
        <title>High-Quality Assemblies for Three Invasive Social Wasps from the &lt;i&gt;Vespula&lt;/i&gt; Genus.</title>
        <authorList>
            <person name="Harrop T.W.R."/>
            <person name="Guhlin J."/>
            <person name="McLaughlin G.M."/>
            <person name="Permina E."/>
            <person name="Stockwell P."/>
            <person name="Gilligan J."/>
            <person name="Le Lec M.F."/>
            <person name="Gruber M.A.M."/>
            <person name="Quinn O."/>
            <person name="Lovegrove M."/>
            <person name="Duncan E.J."/>
            <person name="Remnant E.J."/>
            <person name="Van Eeckhoven J."/>
            <person name="Graham B."/>
            <person name="Knapp R.A."/>
            <person name="Langford K.W."/>
            <person name="Kronenberg Z."/>
            <person name="Press M.O."/>
            <person name="Eacker S.M."/>
            <person name="Wilson-Rankin E.E."/>
            <person name="Purcell J."/>
            <person name="Lester P.J."/>
            <person name="Dearden P.K."/>
        </authorList>
    </citation>
    <scope>NUCLEOTIDE SEQUENCE</scope>
    <source>
        <strain evidence="2">Linc-1</strain>
    </source>
</reference>
<protein>
    <submittedName>
        <fullName evidence="2">Uncharacterized protein</fullName>
    </submittedName>
</protein>